<sequence>MDLRWMKTSRPMARLLQQDAKSLSQCLENRALRHPPHRSPSFGGETMAAVSLSFAGVPLPRLRAHPDRARSKPLNVPASFASAAVPRASGFASAREAGDGGAHAQMAPVAMLTRVSEGVRIVRRNDVIAAQAGAVLQQGDRVIVPQQGGAQAVFQEQDGQALLGSFAGGTDATLAYFSRKADACSVVFDLVAGHVDLALSAVDAGVLGGGPSGRGRRAIGFHCYSQPIAGR</sequence>
<dbReference type="AlphaFoldDB" id="A9BTD4"/>
<keyword evidence="2" id="KW-1185">Reference proteome</keyword>
<accession>A9BTD4</accession>
<dbReference type="KEGG" id="dac:Daci_2059"/>
<evidence type="ECO:0000313" key="1">
    <source>
        <dbReference type="EMBL" id="ABX34699.1"/>
    </source>
</evidence>
<dbReference type="EMBL" id="CP000884">
    <property type="protein sequence ID" value="ABX34699.1"/>
    <property type="molecule type" value="Genomic_DNA"/>
</dbReference>
<dbReference type="Proteomes" id="UP000000784">
    <property type="component" value="Chromosome"/>
</dbReference>
<dbReference type="STRING" id="398578.Daci_2059"/>
<protein>
    <submittedName>
        <fullName evidence="1">Uncharacterized protein</fullName>
    </submittedName>
</protein>
<evidence type="ECO:0000313" key="2">
    <source>
        <dbReference type="Proteomes" id="UP000000784"/>
    </source>
</evidence>
<reference evidence="2" key="2">
    <citation type="submission" date="2007-11" db="EMBL/GenBank/DDBJ databases">
        <title>Complete sequence of Delftia acidovorans DSM 14801 / SPH-1.</title>
        <authorList>
            <person name="Copeland A."/>
            <person name="Lucas S."/>
            <person name="Lapidus A."/>
            <person name="Barry K."/>
            <person name="Glavina del Rio T."/>
            <person name="Dalin E."/>
            <person name="Tice H."/>
            <person name="Pitluck S."/>
            <person name="Lowry S."/>
            <person name="Clum A."/>
            <person name="Schmutz J."/>
            <person name="Larimer F."/>
            <person name="Land M."/>
            <person name="Hauser L."/>
            <person name="Kyrpides N."/>
            <person name="Kim E."/>
            <person name="Schleheck D."/>
            <person name="Richardson P."/>
        </authorList>
    </citation>
    <scope>NUCLEOTIDE SEQUENCE [LARGE SCALE GENOMIC DNA]</scope>
    <source>
        <strain evidence="2">DSM 14801 / SPH-1</strain>
    </source>
</reference>
<name>A9BTD4_DELAS</name>
<gene>
    <name evidence="1" type="ordered locus">Daci_2059</name>
</gene>
<proteinExistence type="predicted"/>
<organism evidence="1 2">
    <name type="scientific">Delftia acidovorans (strain DSM 14801 / SPH-1)</name>
    <dbReference type="NCBI Taxonomy" id="398578"/>
    <lineage>
        <taxon>Bacteria</taxon>
        <taxon>Pseudomonadati</taxon>
        <taxon>Pseudomonadota</taxon>
        <taxon>Betaproteobacteria</taxon>
        <taxon>Burkholderiales</taxon>
        <taxon>Comamonadaceae</taxon>
        <taxon>Delftia</taxon>
    </lineage>
</organism>
<dbReference type="HOGENOM" id="CLU_104537_0_0_4"/>
<reference evidence="1 2" key="1">
    <citation type="journal article" date="2004" name="Appl. Environ. Microbiol.">
        <title>Mineralization of individual congeners of linear alkylbenzenesulfonate by defined pairs of heterotrophic bacteria.</title>
        <authorList>
            <person name="Schleheck D."/>
            <person name="Knepper T.P."/>
            <person name="Fischer K."/>
            <person name="Cook A.M."/>
        </authorList>
    </citation>
    <scope>NUCLEOTIDE SEQUENCE [LARGE SCALE GENOMIC DNA]</scope>
    <source>
        <strain evidence="2">DSM 14801 / SPH-1</strain>
    </source>
</reference>